<dbReference type="PANTHER" id="PTHR43434">
    <property type="entry name" value="PHOSPHOGLYCOLATE PHOSPHATASE"/>
    <property type="match status" value="1"/>
</dbReference>
<organism evidence="1 2">
    <name type="scientific">Synergistes jonesii</name>
    <dbReference type="NCBI Taxonomy" id="2754"/>
    <lineage>
        <taxon>Bacteria</taxon>
        <taxon>Thermotogati</taxon>
        <taxon>Synergistota</taxon>
        <taxon>Synergistia</taxon>
        <taxon>Synergistales</taxon>
        <taxon>Synergistaceae</taxon>
        <taxon>Synergistes</taxon>
    </lineage>
</organism>
<sequence>MNDTKAVIFDFDMTLADSSHAIHKCTNLVAAKFGLPTISRKKVLEGIGLPVEESWRLYWGDYKDEWLAYYRENFRGLEQSEIRLFANVLPTLSKLRAAGVKTGVASNRRFARKVVEGVGIAPYMDAVVGLEDITKAKPDPEALFTAMGRLGADAENSFYVGDTDIDMKTSVAASVRGIGSATGYFGKEKLAEAGAWCVVADIAEVPPLLGIE</sequence>
<name>A0A073J4P2_9BACT</name>
<comment type="caution">
    <text evidence="1">The sequence shown here is derived from an EMBL/GenBank/DDBJ whole genome shotgun (WGS) entry which is preliminary data.</text>
</comment>
<dbReference type="AlphaFoldDB" id="A0A073J4P2"/>
<dbReference type="Proteomes" id="UP000027665">
    <property type="component" value="Unassembled WGS sequence"/>
</dbReference>
<dbReference type="SUPFAM" id="SSF56784">
    <property type="entry name" value="HAD-like"/>
    <property type="match status" value="1"/>
</dbReference>
<dbReference type="EMBL" id="JMKI01000021">
    <property type="protein sequence ID" value="KEJ92682.1"/>
    <property type="molecule type" value="Genomic_DNA"/>
</dbReference>
<protein>
    <submittedName>
        <fullName evidence="1">Haloacid dehalogenase</fullName>
    </submittedName>
</protein>
<dbReference type="PANTHER" id="PTHR43434:SF1">
    <property type="entry name" value="PHOSPHOGLYCOLATE PHOSPHATASE"/>
    <property type="match status" value="1"/>
</dbReference>
<dbReference type="GeneID" id="90983263"/>
<dbReference type="SFLD" id="SFLDS00003">
    <property type="entry name" value="Haloacid_Dehalogenase"/>
    <property type="match status" value="1"/>
</dbReference>
<dbReference type="eggNOG" id="COG0546">
    <property type="taxonomic scope" value="Bacteria"/>
</dbReference>
<dbReference type="InterPro" id="IPR036412">
    <property type="entry name" value="HAD-like_sf"/>
</dbReference>
<dbReference type="InterPro" id="IPR006439">
    <property type="entry name" value="HAD-SF_hydro_IA"/>
</dbReference>
<dbReference type="InterPro" id="IPR023214">
    <property type="entry name" value="HAD_sf"/>
</dbReference>
<dbReference type="Gene3D" id="1.10.150.240">
    <property type="entry name" value="Putative phosphatase, domain 2"/>
    <property type="match status" value="1"/>
</dbReference>
<dbReference type="InterPro" id="IPR050155">
    <property type="entry name" value="HAD-like_hydrolase_sf"/>
</dbReference>
<evidence type="ECO:0000313" key="1">
    <source>
        <dbReference type="EMBL" id="KEJ92682.1"/>
    </source>
</evidence>
<accession>A0A073J4P2</accession>
<dbReference type="STRING" id="2754.EH55_02680"/>
<dbReference type="SFLD" id="SFLDG01129">
    <property type="entry name" value="C1.5:_HAD__Beta-PGM__Phosphata"/>
    <property type="match status" value="1"/>
</dbReference>
<dbReference type="GO" id="GO:0008967">
    <property type="term" value="F:phosphoglycolate phosphatase activity"/>
    <property type="evidence" value="ECO:0007669"/>
    <property type="project" value="TreeGrafter"/>
</dbReference>
<dbReference type="InterPro" id="IPR023198">
    <property type="entry name" value="PGP-like_dom2"/>
</dbReference>
<keyword evidence="2" id="KW-1185">Reference proteome</keyword>
<dbReference type="Pfam" id="PF13419">
    <property type="entry name" value="HAD_2"/>
    <property type="match status" value="1"/>
</dbReference>
<dbReference type="GO" id="GO:0006281">
    <property type="term" value="P:DNA repair"/>
    <property type="evidence" value="ECO:0007669"/>
    <property type="project" value="TreeGrafter"/>
</dbReference>
<reference evidence="1 2" key="1">
    <citation type="submission" date="2014-04" db="EMBL/GenBank/DDBJ databases">
        <title>Draft Genome Sequence of Synergistes jonesii.</title>
        <authorList>
            <person name="Coil D.A."/>
            <person name="Eisen J.A."/>
            <person name="Holland-Moritz H.E."/>
        </authorList>
    </citation>
    <scope>NUCLEOTIDE SEQUENCE [LARGE SCALE GENOMIC DNA]</scope>
    <source>
        <strain evidence="1 2">78-1</strain>
    </source>
</reference>
<gene>
    <name evidence="1" type="ORF">EH55_02680</name>
</gene>
<evidence type="ECO:0000313" key="2">
    <source>
        <dbReference type="Proteomes" id="UP000027665"/>
    </source>
</evidence>
<dbReference type="InterPro" id="IPR041492">
    <property type="entry name" value="HAD_2"/>
</dbReference>
<dbReference type="NCBIfam" id="TIGR01549">
    <property type="entry name" value="HAD-SF-IA-v1"/>
    <property type="match status" value="1"/>
</dbReference>
<dbReference type="Gene3D" id="3.40.50.1000">
    <property type="entry name" value="HAD superfamily/HAD-like"/>
    <property type="match status" value="1"/>
</dbReference>
<dbReference type="RefSeq" id="WP_037975371.1">
    <property type="nucleotide sequence ID" value="NZ_JMKI01000021.1"/>
</dbReference>
<proteinExistence type="predicted"/>